<evidence type="ECO:0000313" key="3">
    <source>
        <dbReference type="Proteomes" id="UP000663880"/>
    </source>
</evidence>
<reference evidence="2" key="1">
    <citation type="submission" date="2021-02" db="EMBL/GenBank/DDBJ databases">
        <authorList>
            <person name="Steward A R."/>
        </authorList>
    </citation>
    <scope>NUCLEOTIDE SEQUENCE</scope>
</reference>
<keyword evidence="3" id="KW-1185">Reference proteome</keyword>
<gene>
    <name evidence="2" type="ORF">PMACD_LOCUS769</name>
</gene>
<protein>
    <submittedName>
        <fullName evidence="2">Uncharacterized protein</fullName>
    </submittedName>
</protein>
<proteinExistence type="predicted"/>
<organism evidence="2 3">
    <name type="scientific">Pieris macdunnoughi</name>
    <dbReference type="NCBI Taxonomy" id="345717"/>
    <lineage>
        <taxon>Eukaryota</taxon>
        <taxon>Metazoa</taxon>
        <taxon>Ecdysozoa</taxon>
        <taxon>Arthropoda</taxon>
        <taxon>Hexapoda</taxon>
        <taxon>Insecta</taxon>
        <taxon>Pterygota</taxon>
        <taxon>Neoptera</taxon>
        <taxon>Endopterygota</taxon>
        <taxon>Lepidoptera</taxon>
        <taxon>Glossata</taxon>
        <taxon>Ditrysia</taxon>
        <taxon>Papilionoidea</taxon>
        <taxon>Pieridae</taxon>
        <taxon>Pierinae</taxon>
        <taxon>Pieris</taxon>
    </lineage>
</organism>
<evidence type="ECO:0000256" key="1">
    <source>
        <dbReference type="SAM" id="MobiDB-lite"/>
    </source>
</evidence>
<evidence type="ECO:0000313" key="2">
    <source>
        <dbReference type="EMBL" id="CAF4752243.1"/>
    </source>
</evidence>
<dbReference type="AlphaFoldDB" id="A0A821LKH4"/>
<dbReference type="EMBL" id="CAJOBZ010000001">
    <property type="protein sequence ID" value="CAF4752243.1"/>
    <property type="molecule type" value="Genomic_DNA"/>
</dbReference>
<name>A0A821LKH4_9NEOP</name>
<sequence>MSNSVEQQFGELSLSQDEHDQMYDQDDQQDSIVDVKCMATLKGSIDGSPILTSISLFPALRLENETSII</sequence>
<comment type="caution">
    <text evidence="2">The sequence shown here is derived from an EMBL/GenBank/DDBJ whole genome shotgun (WGS) entry which is preliminary data.</text>
</comment>
<feature type="region of interest" description="Disordered" evidence="1">
    <location>
        <begin position="1"/>
        <end position="28"/>
    </location>
</feature>
<dbReference type="Proteomes" id="UP000663880">
    <property type="component" value="Unassembled WGS sequence"/>
</dbReference>
<accession>A0A821LKH4</accession>